<accession>A0A1B8ZPI8</accession>
<evidence type="ECO:0000313" key="1">
    <source>
        <dbReference type="EMBL" id="OCA73490.1"/>
    </source>
</evidence>
<dbReference type="Proteomes" id="UP000093432">
    <property type="component" value="Unassembled WGS sequence"/>
</dbReference>
<proteinExistence type="predicted"/>
<evidence type="ECO:0000313" key="2">
    <source>
        <dbReference type="Proteomes" id="UP000093432"/>
    </source>
</evidence>
<comment type="caution">
    <text evidence="1">The sequence shown here is derived from an EMBL/GenBank/DDBJ whole genome shotgun (WGS) entry which is preliminary data.</text>
</comment>
<dbReference type="STRING" id="651561.BBI00_03655"/>
<dbReference type="EMBL" id="MAYG01000001">
    <property type="protein sequence ID" value="OCA73490.1"/>
    <property type="molecule type" value="Genomic_DNA"/>
</dbReference>
<organism evidence="1 2">
    <name type="scientific">Chryseobacterium arthrosphaerae</name>
    <dbReference type="NCBI Taxonomy" id="651561"/>
    <lineage>
        <taxon>Bacteria</taxon>
        <taxon>Pseudomonadati</taxon>
        <taxon>Bacteroidota</taxon>
        <taxon>Flavobacteriia</taxon>
        <taxon>Flavobacteriales</taxon>
        <taxon>Weeksellaceae</taxon>
        <taxon>Chryseobacterium group</taxon>
        <taxon>Chryseobacterium</taxon>
    </lineage>
</organism>
<gene>
    <name evidence="1" type="ORF">BBI00_03655</name>
</gene>
<protein>
    <submittedName>
        <fullName evidence="1">Uncharacterized protein</fullName>
    </submittedName>
</protein>
<name>A0A1B8ZPI8_9FLAO</name>
<sequence>MNNFPVFKGKRKGVILFEIGDVISYSFCRLSFFIKYTKIIVMMLSYKISVVKSEAIPLPSGNRLKNKAKTGCLKNIIRDFIWSAHGCF</sequence>
<reference evidence="2" key="1">
    <citation type="submission" date="2016-07" db="EMBL/GenBank/DDBJ databases">
        <authorList>
            <person name="Florea S."/>
            <person name="Webb J.S."/>
            <person name="Jaromczyk J."/>
            <person name="Schardl C.L."/>
        </authorList>
    </citation>
    <scope>NUCLEOTIDE SEQUENCE [LARGE SCALE GENOMIC DNA]</scope>
    <source>
        <strain evidence="2">CC-VM-7</strain>
    </source>
</reference>
<dbReference type="AlphaFoldDB" id="A0A1B8ZPI8"/>